<organism evidence="2 3">
    <name type="scientific">Chrysodeixis includens</name>
    <name type="common">Soybean looper</name>
    <name type="synonym">Pseudoplusia includens</name>
    <dbReference type="NCBI Taxonomy" id="689277"/>
    <lineage>
        <taxon>Eukaryota</taxon>
        <taxon>Metazoa</taxon>
        <taxon>Ecdysozoa</taxon>
        <taxon>Arthropoda</taxon>
        <taxon>Hexapoda</taxon>
        <taxon>Insecta</taxon>
        <taxon>Pterygota</taxon>
        <taxon>Neoptera</taxon>
        <taxon>Endopterygota</taxon>
        <taxon>Lepidoptera</taxon>
        <taxon>Glossata</taxon>
        <taxon>Ditrysia</taxon>
        <taxon>Noctuoidea</taxon>
        <taxon>Noctuidae</taxon>
        <taxon>Plusiinae</taxon>
        <taxon>Chrysodeixis</taxon>
    </lineage>
</organism>
<reference evidence="2" key="1">
    <citation type="submission" date="2021-12" db="EMBL/GenBank/DDBJ databases">
        <authorList>
            <person name="King R."/>
        </authorList>
    </citation>
    <scope>NUCLEOTIDE SEQUENCE</scope>
</reference>
<dbReference type="AlphaFoldDB" id="A0A9P0C195"/>
<protein>
    <submittedName>
        <fullName evidence="2">Uncharacterized protein</fullName>
    </submittedName>
</protein>
<feature type="transmembrane region" description="Helical" evidence="1">
    <location>
        <begin position="42"/>
        <end position="67"/>
    </location>
</feature>
<proteinExistence type="predicted"/>
<keyword evidence="1" id="KW-0472">Membrane</keyword>
<sequence length="141" mass="16434">MKLNKMLDMKCAAISVIFGVMAALMIIWGINDNLDTSFEWQYSIPIISGFWIDSRFIFEHLVAYCAITKIKDFLVIVNKSVEEAIQYLNDKEISTKHEDENLALFDISKRVNNWTDTYKQILVCTQQVSLSFNKMVMLMYQ</sequence>
<keyword evidence="1" id="KW-1133">Transmembrane helix</keyword>
<name>A0A9P0C195_CHRIL</name>
<keyword evidence="1" id="KW-0812">Transmembrane</keyword>
<gene>
    <name evidence="2" type="ORF">CINC_LOCUS11270</name>
</gene>
<keyword evidence="3" id="KW-1185">Reference proteome</keyword>
<evidence type="ECO:0000313" key="3">
    <source>
        <dbReference type="Proteomes" id="UP001154114"/>
    </source>
</evidence>
<accession>A0A9P0C195</accession>
<dbReference type="OrthoDB" id="6930543at2759"/>
<evidence type="ECO:0000313" key="2">
    <source>
        <dbReference type="EMBL" id="CAH0604918.1"/>
    </source>
</evidence>
<dbReference type="EMBL" id="LR824008">
    <property type="protein sequence ID" value="CAH0604918.1"/>
    <property type="molecule type" value="Genomic_DNA"/>
</dbReference>
<dbReference type="Proteomes" id="UP001154114">
    <property type="component" value="Chromosome 5"/>
</dbReference>
<feature type="transmembrane region" description="Helical" evidence="1">
    <location>
        <begin position="12"/>
        <end position="30"/>
    </location>
</feature>
<evidence type="ECO:0000256" key="1">
    <source>
        <dbReference type="SAM" id="Phobius"/>
    </source>
</evidence>